<evidence type="ECO:0000313" key="2">
    <source>
        <dbReference type="EMBL" id="SIT17125.1"/>
    </source>
</evidence>
<dbReference type="CDD" id="cd00093">
    <property type="entry name" value="HTH_XRE"/>
    <property type="match status" value="1"/>
</dbReference>
<dbReference type="InterPro" id="IPR010982">
    <property type="entry name" value="Lambda_DNA-bd_dom_sf"/>
</dbReference>
<dbReference type="Gene3D" id="1.10.260.40">
    <property type="entry name" value="lambda repressor-like DNA-binding domains"/>
    <property type="match status" value="1"/>
</dbReference>
<feature type="domain" description="HTH cro/C1-type" evidence="1">
    <location>
        <begin position="8"/>
        <end position="62"/>
    </location>
</feature>
<organism evidence="2 3">
    <name type="scientific">Belliella pelovolcani</name>
    <dbReference type="NCBI Taxonomy" id="529505"/>
    <lineage>
        <taxon>Bacteria</taxon>
        <taxon>Pseudomonadati</taxon>
        <taxon>Bacteroidota</taxon>
        <taxon>Cytophagia</taxon>
        <taxon>Cytophagales</taxon>
        <taxon>Cyclobacteriaceae</taxon>
        <taxon>Belliella</taxon>
    </lineage>
</organism>
<sequence length="94" mass="10829">MNNLGNRIRVIREDRGLLLRQVAAFIEVDTALMSKFERGERKIQREQIPKIAQFLSASEDEFILLWIADKIIEDIKGEPLAMNALKFVESKLSV</sequence>
<proteinExistence type="predicted"/>
<dbReference type="PROSITE" id="PS50943">
    <property type="entry name" value="HTH_CROC1"/>
    <property type="match status" value="1"/>
</dbReference>
<dbReference type="SUPFAM" id="SSF47413">
    <property type="entry name" value="lambda repressor-like DNA-binding domains"/>
    <property type="match status" value="1"/>
</dbReference>
<protein>
    <submittedName>
        <fullName evidence="2">Helix-turn-helix domain-containing protein</fullName>
    </submittedName>
</protein>
<dbReference type="SMART" id="SM00530">
    <property type="entry name" value="HTH_XRE"/>
    <property type="match status" value="1"/>
</dbReference>
<dbReference type="STRING" id="529505.SAMN05421761_12613"/>
<reference evidence="3" key="1">
    <citation type="submission" date="2017-01" db="EMBL/GenBank/DDBJ databases">
        <authorList>
            <person name="Varghese N."/>
            <person name="Submissions S."/>
        </authorList>
    </citation>
    <scope>NUCLEOTIDE SEQUENCE [LARGE SCALE GENOMIC DNA]</scope>
    <source>
        <strain evidence="3">DSM 46698</strain>
    </source>
</reference>
<name>A0A1N7Q2S4_9BACT</name>
<dbReference type="Pfam" id="PF13560">
    <property type="entry name" value="HTH_31"/>
    <property type="match status" value="1"/>
</dbReference>
<accession>A0A1N7Q2S4</accession>
<dbReference type="OrthoDB" id="4762426at2"/>
<dbReference type="GO" id="GO:0003677">
    <property type="term" value="F:DNA binding"/>
    <property type="evidence" value="ECO:0007669"/>
    <property type="project" value="InterPro"/>
</dbReference>
<keyword evidence="3" id="KW-1185">Reference proteome</keyword>
<dbReference type="AlphaFoldDB" id="A0A1N7Q2S4"/>
<dbReference type="EMBL" id="FTOP01000026">
    <property type="protein sequence ID" value="SIT17125.1"/>
    <property type="molecule type" value="Genomic_DNA"/>
</dbReference>
<dbReference type="Proteomes" id="UP000186026">
    <property type="component" value="Unassembled WGS sequence"/>
</dbReference>
<evidence type="ECO:0000259" key="1">
    <source>
        <dbReference type="PROSITE" id="PS50943"/>
    </source>
</evidence>
<dbReference type="RefSeq" id="WP_076503088.1">
    <property type="nucleotide sequence ID" value="NZ_FTOP01000026.1"/>
</dbReference>
<dbReference type="InterPro" id="IPR001387">
    <property type="entry name" value="Cro/C1-type_HTH"/>
</dbReference>
<evidence type="ECO:0000313" key="3">
    <source>
        <dbReference type="Proteomes" id="UP000186026"/>
    </source>
</evidence>
<gene>
    <name evidence="2" type="ORF">SAMN05421761_12613</name>
</gene>